<evidence type="ECO:0000313" key="2">
    <source>
        <dbReference type="Proteomes" id="UP000316008"/>
    </source>
</evidence>
<protein>
    <submittedName>
        <fullName evidence="1">Uncharacterized protein</fullName>
    </submittedName>
</protein>
<proteinExistence type="predicted"/>
<reference evidence="1 2" key="1">
    <citation type="submission" date="2019-07" db="EMBL/GenBank/DDBJ databases">
        <authorList>
            <person name="Huq M.A."/>
        </authorList>
    </citation>
    <scope>NUCLEOTIDE SEQUENCE [LARGE SCALE GENOMIC DNA]</scope>
    <source>
        <strain evidence="1 2">MAH-3</strain>
    </source>
</reference>
<sequence>MEKPVFLIDLSMKMAVLRVNDLALKRIVSMNLIGKNVKKMRLDTKAAMVLKEKGQQLSYLT</sequence>
<name>A0A556N6A4_9FLAO</name>
<dbReference type="EMBL" id="VLPL01000001">
    <property type="protein sequence ID" value="TSJ47714.1"/>
    <property type="molecule type" value="Genomic_DNA"/>
</dbReference>
<organism evidence="1 2">
    <name type="scientific">Fluviicola chungangensis</name>
    <dbReference type="NCBI Taxonomy" id="2597671"/>
    <lineage>
        <taxon>Bacteria</taxon>
        <taxon>Pseudomonadati</taxon>
        <taxon>Bacteroidota</taxon>
        <taxon>Flavobacteriia</taxon>
        <taxon>Flavobacteriales</taxon>
        <taxon>Crocinitomicaceae</taxon>
        <taxon>Fluviicola</taxon>
    </lineage>
</organism>
<comment type="caution">
    <text evidence="1">The sequence shown here is derived from an EMBL/GenBank/DDBJ whole genome shotgun (WGS) entry which is preliminary data.</text>
</comment>
<dbReference type="AlphaFoldDB" id="A0A556N6A4"/>
<evidence type="ECO:0000313" key="1">
    <source>
        <dbReference type="EMBL" id="TSJ47714.1"/>
    </source>
</evidence>
<keyword evidence="2" id="KW-1185">Reference proteome</keyword>
<dbReference type="RefSeq" id="WP_144331249.1">
    <property type="nucleotide sequence ID" value="NZ_VLPL01000001.1"/>
</dbReference>
<dbReference type="Proteomes" id="UP000316008">
    <property type="component" value="Unassembled WGS sequence"/>
</dbReference>
<accession>A0A556N6A4</accession>
<gene>
    <name evidence="1" type="ORF">FO442_00885</name>
</gene>